<protein>
    <submittedName>
        <fullName evidence="1">Uncharacterized protein</fullName>
    </submittedName>
</protein>
<accession>A0ABZ2KNE4</accession>
<dbReference type="RefSeq" id="WP_394850810.1">
    <property type="nucleotide sequence ID" value="NZ_CP089982.1"/>
</dbReference>
<gene>
    <name evidence="1" type="ORF">LZC95_25555</name>
</gene>
<evidence type="ECO:0000313" key="1">
    <source>
        <dbReference type="EMBL" id="WXB00168.1"/>
    </source>
</evidence>
<dbReference type="EMBL" id="CP089982">
    <property type="protein sequence ID" value="WXB00168.1"/>
    <property type="molecule type" value="Genomic_DNA"/>
</dbReference>
<reference evidence="1 2" key="1">
    <citation type="submission" date="2021-12" db="EMBL/GenBank/DDBJ databases">
        <title>Discovery of the Pendulisporaceae a myxobacterial family with distinct sporulation behavior and unique specialized metabolism.</title>
        <authorList>
            <person name="Garcia R."/>
            <person name="Popoff A."/>
            <person name="Bader C.D."/>
            <person name="Loehr J."/>
            <person name="Walesch S."/>
            <person name="Walt C."/>
            <person name="Boldt J."/>
            <person name="Bunk B."/>
            <person name="Haeckl F.J.F.P.J."/>
            <person name="Gunesch A.P."/>
            <person name="Birkelbach J."/>
            <person name="Nuebel U."/>
            <person name="Pietschmann T."/>
            <person name="Bach T."/>
            <person name="Mueller R."/>
        </authorList>
    </citation>
    <scope>NUCLEOTIDE SEQUENCE [LARGE SCALE GENOMIC DNA]</scope>
    <source>
        <strain evidence="1 2">MSr12523</strain>
    </source>
</reference>
<keyword evidence="2" id="KW-1185">Reference proteome</keyword>
<evidence type="ECO:0000313" key="2">
    <source>
        <dbReference type="Proteomes" id="UP001379533"/>
    </source>
</evidence>
<dbReference type="Proteomes" id="UP001379533">
    <property type="component" value="Chromosome"/>
</dbReference>
<organism evidence="1 2">
    <name type="scientific">Pendulispora brunnea</name>
    <dbReference type="NCBI Taxonomy" id="2905690"/>
    <lineage>
        <taxon>Bacteria</taxon>
        <taxon>Pseudomonadati</taxon>
        <taxon>Myxococcota</taxon>
        <taxon>Myxococcia</taxon>
        <taxon>Myxococcales</taxon>
        <taxon>Sorangiineae</taxon>
        <taxon>Pendulisporaceae</taxon>
        <taxon>Pendulispora</taxon>
    </lineage>
</organism>
<proteinExistence type="predicted"/>
<sequence length="58" mass="6647">MLDRSRARDAEVVSQDNSRRELGALVPFFTTKRWHGYRHRTITPDYAGSRELTAGNSP</sequence>
<name>A0ABZ2KNE4_9BACT</name>